<name>A0AA96WGR7_9CYAN</name>
<dbReference type="AlphaFoldDB" id="A0AA96WGR7"/>
<sequence>MQYSNSVWPGYVSHWQSSFIRQNILIIGYIAWNDYLNAGRGMVVCEIIDALHPATDWSLDLVAFRPAFIPRCRAANYLRSLDLEEDVVDALLETIETYDPMRAIVALVKGNGEVDCSLLQNLKISPIDCCEQVLCRWPEFQPGLILQGE</sequence>
<accession>A0AA96WGR7</accession>
<gene>
    <name evidence="1" type="ORF">HJG54_03605</name>
</gene>
<reference evidence="1" key="1">
    <citation type="submission" date="2020-05" db="EMBL/GenBank/DDBJ databases">
        <authorList>
            <person name="Zhu T."/>
            <person name="Keshari N."/>
            <person name="Lu X."/>
        </authorList>
    </citation>
    <scope>NUCLEOTIDE SEQUENCE</scope>
    <source>
        <strain evidence="1">NK1-12</strain>
    </source>
</reference>
<protein>
    <submittedName>
        <fullName evidence="1">Uncharacterized protein</fullName>
    </submittedName>
</protein>
<dbReference type="RefSeq" id="WP_316433419.1">
    <property type="nucleotide sequence ID" value="NZ_CP053586.1"/>
</dbReference>
<proteinExistence type="predicted"/>
<organism evidence="1">
    <name type="scientific">Leptolyngbya sp. NK1-12</name>
    <dbReference type="NCBI Taxonomy" id="2547451"/>
    <lineage>
        <taxon>Bacteria</taxon>
        <taxon>Bacillati</taxon>
        <taxon>Cyanobacteriota</taxon>
        <taxon>Cyanophyceae</taxon>
        <taxon>Leptolyngbyales</taxon>
        <taxon>Leptolyngbyaceae</taxon>
        <taxon>Leptolyngbya group</taxon>
        <taxon>Leptolyngbya</taxon>
    </lineage>
</organism>
<dbReference type="EMBL" id="CP053586">
    <property type="protein sequence ID" value="WNZ22041.1"/>
    <property type="molecule type" value="Genomic_DNA"/>
</dbReference>
<evidence type="ECO:0000313" key="1">
    <source>
        <dbReference type="EMBL" id="WNZ22041.1"/>
    </source>
</evidence>